<name>A0ABR1GIP9_9HYPO</name>
<evidence type="ECO:0000313" key="4">
    <source>
        <dbReference type="EMBL" id="KAK7398132.1"/>
    </source>
</evidence>
<accession>A0ABR1GIP9</accession>
<feature type="domain" description="Apple" evidence="2">
    <location>
        <begin position="810"/>
        <end position="884"/>
    </location>
</feature>
<evidence type="ECO:0000256" key="1">
    <source>
        <dbReference type="SAM" id="MobiDB-lite"/>
    </source>
</evidence>
<comment type="caution">
    <text evidence="4">The sequence shown here is derived from an EMBL/GenBank/DDBJ whole genome shotgun (WGS) entry which is preliminary data.</text>
</comment>
<protein>
    <recommendedName>
        <fullName evidence="6">N-acetyltransferase domain-containing protein</fullName>
    </recommendedName>
</protein>
<keyword evidence="5" id="KW-1185">Reference proteome</keyword>
<dbReference type="PROSITE" id="PS50948">
    <property type="entry name" value="PAN"/>
    <property type="match status" value="5"/>
</dbReference>
<feature type="domain" description="Apple" evidence="2">
    <location>
        <begin position="1151"/>
        <end position="1225"/>
    </location>
</feature>
<dbReference type="PANTHER" id="PTHR42791:SF2">
    <property type="entry name" value="N-ACETYLTRANSFERASE DOMAIN-CONTAINING PROTEIN"/>
    <property type="match status" value="1"/>
</dbReference>
<dbReference type="Pfam" id="PF00583">
    <property type="entry name" value="Acetyltransf_1"/>
    <property type="match status" value="1"/>
</dbReference>
<dbReference type="CDD" id="cd04301">
    <property type="entry name" value="NAT_SF"/>
    <property type="match status" value="1"/>
</dbReference>
<sequence length="1234" mass="137187">MRAHFGIFVPNADTPDIHSDLEFLGTVIHVVGAPMVGFELEFKRNFDANKDENLKELVPIGSIDAAHVADPPGTTFSQDDKLICRLETIATTIPPPRKSENSMAPVNNSTNQRCQEWTMDFIQRLVQLEYIAPEAVQIVESHRDAPGPHKMFINQLIAMPPYEVRSCTIHDGGGLAKNNMSAFWGNTWWKLLWVDKSLESIIESAAARFPKLLLTERDIRRHQKVVDTASGEIVGYARWIIPESRKGEWLDAQTPDVSDEDKKRFEENYAAADFNYRTDMESLDAHVHAWREKYKQGDCIELDYLGVGPDYRRQGIGSMLVKSGIETANALGLDIYLVAMGRAVDLYRKLGFELLEEKASSLKEFGADDMYETYFMVKRPSVIETETGTTRTSSETSASTGSTTGASSDPSTTTTSSPVVTNEVANGNFIAYDPNARNGIYAFNSEGNARLVQGDGYQGDGSEEKGCVVMDSTSQDAKRQVTDWNAMIEQKLEDLNVANLYTVRFFYAVLDNAVADTCRINAYYGDDMFASTPYFPVTHDASNWQWLEFVNQAAVQTASGMIRFALACSGGSAQIYIDQVFVSDKVTPDNVDTISLFYESAHTAMVQTESVASPTPSFITLTRSDDTSPESTSDTAIPTSETTVHTAIPTSDETTPISATFLPTASEDETTFSITSTAADMTTSQPCTTGYVLDTSNSESVCNSFGLYRLAYEADRTAFPNQKTSEDCAAICSEISTCKASTYRSQYDKCEFSDELLTDDNFSYHESGSYWSEQRCWTQGCLSMTTSAPTSTSTACSTGYVVEPDSSYVCNSFGLYRLAYEADRTTFPKQKTSEDCAAICSQINTCKASTYRAQYDKCEFSDELLTDDNFFYHESGSIWNEQRCWNPSGCLGGTTQSTPTSTQSCSETGYVVKADSSYVCNSFGLYRLAYEADRTSFPNQKTSEDCAAICSQINTCKASTYRSQYDKCEFSDEYLNDDNFFYHESGSVWNEQRCWNPSGCLDGRTTSAPSAPTSTSTSASCTQTGYVIKENVDSSYSCNRFGLYRLAYEADRTSFPKQKTSQDCAAICSQINTCKASTYNTQYDLCLFSDEYLDDDNFFYHSTGTYWSEQRCWDPSVCLDATTTAPSPTQSTQACTTGFAVLTDIDPSYTCNSFGLYRLAYQADQGSFPNQNTAEDCAAICAKIRDCKASTYRSQYDVCEFSNEYLDAENFFYHETGSYWYEQRCWDPEACVGS</sequence>
<dbReference type="PANTHER" id="PTHR42791">
    <property type="entry name" value="GNAT FAMILY ACETYLTRANSFERASE"/>
    <property type="match status" value="1"/>
</dbReference>
<dbReference type="InterPro" id="IPR016181">
    <property type="entry name" value="Acyl_CoA_acyltransferase"/>
</dbReference>
<dbReference type="SUPFAM" id="SSF55729">
    <property type="entry name" value="Acyl-CoA N-acyltransferases (Nat)"/>
    <property type="match status" value="1"/>
</dbReference>
<dbReference type="InterPro" id="IPR003609">
    <property type="entry name" value="Pan_app"/>
</dbReference>
<dbReference type="Pfam" id="PF20174">
    <property type="entry name" value="DUF6540"/>
    <property type="match status" value="1"/>
</dbReference>
<feature type="domain" description="Apple" evidence="2">
    <location>
        <begin position="1038"/>
        <end position="1112"/>
    </location>
</feature>
<dbReference type="Proteomes" id="UP001498476">
    <property type="component" value="Unassembled WGS sequence"/>
</dbReference>
<gene>
    <name evidence="4" type="ORF">QQX98_012496</name>
</gene>
<proteinExistence type="predicted"/>
<feature type="region of interest" description="Disordered" evidence="1">
    <location>
        <begin position="385"/>
        <end position="420"/>
    </location>
</feature>
<feature type="domain" description="Apple" evidence="2">
    <location>
        <begin position="920"/>
        <end position="994"/>
    </location>
</feature>
<dbReference type="InterPro" id="IPR000182">
    <property type="entry name" value="GNAT_dom"/>
</dbReference>
<feature type="domain" description="Apple" evidence="2">
    <location>
        <begin position="702"/>
        <end position="776"/>
    </location>
</feature>
<evidence type="ECO:0000259" key="2">
    <source>
        <dbReference type="PROSITE" id="PS50948"/>
    </source>
</evidence>
<organism evidence="4 5">
    <name type="scientific">Neonectria punicea</name>
    <dbReference type="NCBI Taxonomy" id="979145"/>
    <lineage>
        <taxon>Eukaryota</taxon>
        <taxon>Fungi</taxon>
        <taxon>Dikarya</taxon>
        <taxon>Ascomycota</taxon>
        <taxon>Pezizomycotina</taxon>
        <taxon>Sordariomycetes</taxon>
        <taxon>Hypocreomycetidae</taxon>
        <taxon>Hypocreales</taxon>
        <taxon>Nectriaceae</taxon>
        <taxon>Neonectria</taxon>
    </lineage>
</organism>
<dbReference type="InterPro" id="IPR046670">
    <property type="entry name" value="DUF6540"/>
</dbReference>
<reference evidence="4 5" key="1">
    <citation type="journal article" date="2025" name="Microbiol. Resour. Announc.">
        <title>Draft genome sequences for Neonectria magnoliae and Neonectria punicea, canker pathogens of Liriodendron tulipifera and Acer saccharum in West Virginia.</title>
        <authorList>
            <person name="Petronek H.M."/>
            <person name="Kasson M.T."/>
            <person name="Metheny A.M."/>
            <person name="Stauder C.M."/>
            <person name="Lovett B."/>
            <person name="Lynch S.C."/>
            <person name="Garnas J.R."/>
            <person name="Kasson L.R."/>
            <person name="Stajich J.E."/>
        </authorList>
    </citation>
    <scope>NUCLEOTIDE SEQUENCE [LARGE SCALE GENOMIC DNA]</scope>
    <source>
        <strain evidence="4 5">NRRL 64653</strain>
    </source>
</reference>
<dbReference type="InterPro" id="IPR052523">
    <property type="entry name" value="Trichothecene_AcTrans"/>
</dbReference>
<dbReference type="EMBL" id="JAZAVJ010000375">
    <property type="protein sequence ID" value="KAK7398132.1"/>
    <property type="molecule type" value="Genomic_DNA"/>
</dbReference>
<dbReference type="Gene3D" id="3.40.630.30">
    <property type="match status" value="1"/>
</dbReference>
<evidence type="ECO:0000313" key="5">
    <source>
        <dbReference type="Proteomes" id="UP001498476"/>
    </source>
</evidence>
<evidence type="ECO:0000259" key="3">
    <source>
        <dbReference type="PROSITE" id="PS51186"/>
    </source>
</evidence>
<evidence type="ECO:0008006" key="6">
    <source>
        <dbReference type="Google" id="ProtNLM"/>
    </source>
</evidence>
<feature type="domain" description="N-acetyltransferase" evidence="3">
    <location>
        <begin position="231"/>
        <end position="381"/>
    </location>
</feature>
<dbReference type="PROSITE" id="PS51186">
    <property type="entry name" value="GNAT"/>
    <property type="match status" value="1"/>
</dbReference>